<evidence type="ECO:0000256" key="1">
    <source>
        <dbReference type="SAM" id="MobiDB-lite"/>
    </source>
</evidence>
<feature type="compositionally biased region" description="Acidic residues" evidence="1">
    <location>
        <begin position="376"/>
        <end position="397"/>
    </location>
</feature>
<proteinExistence type="predicted"/>
<feature type="region of interest" description="Disordered" evidence="1">
    <location>
        <begin position="31"/>
        <end position="64"/>
    </location>
</feature>
<dbReference type="AlphaFoldDB" id="A0A7S0V1N6"/>
<feature type="compositionally biased region" description="Pro residues" evidence="1">
    <location>
        <begin position="447"/>
        <end position="460"/>
    </location>
</feature>
<feature type="compositionally biased region" description="Basic and acidic residues" evidence="1">
    <location>
        <begin position="36"/>
        <end position="58"/>
    </location>
</feature>
<reference evidence="2" key="1">
    <citation type="submission" date="2021-01" db="EMBL/GenBank/DDBJ databases">
        <authorList>
            <person name="Corre E."/>
            <person name="Pelletier E."/>
            <person name="Niang G."/>
            <person name="Scheremetjew M."/>
            <person name="Finn R."/>
            <person name="Kale V."/>
            <person name="Holt S."/>
            <person name="Cochrane G."/>
            <person name="Meng A."/>
            <person name="Brown T."/>
            <person name="Cohen L."/>
        </authorList>
    </citation>
    <scope>NUCLEOTIDE SEQUENCE</scope>
    <source>
        <strain evidence="2">SAG 63-3</strain>
    </source>
</reference>
<protein>
    <submittedName>
        <fullName evidence="2">Uncharacterized protein</fullName>
    </submittedName>
</protein>
<dbReference type="EMBL" id="HBFM01017477">
    <property type="protein sequence ID" value="CAD8774837.1"/>
    <property type="molecule type" value="Transcribed_RNA"/>
</dbReference>
<feature type="region of interest" description="Disordered" evidence="1">
    <location>
        <begin position="86"/>
        <end position="106"/>
    </location>
</feature>
<feature type="compositionally biased region" description="Polar residues" evidence="1">
    <location>
        <begin position="492"/>
        <end position="509"/>
    </location>
</feature>
<organism evidence="2">
    <name type="scientific">Polytomella parva</name>
    <dbReference type="NCBI Taxonomy" id="51329"/>
    <lineage>
        <taxon>Eukaryota</taxon>
        <taxon>Viridiplantae</taxon>
        <taxon>Chlorophyta</taxon>
        <taxon>core chlorophytes</taxon>
        <taxon>Chlorophyceae</taxon>
        <taxon>CS clade</taxon>
        <taxon>Chlamydomonadales</taxon>
        <taxon>Chlamydomonadaceae</taxon>
        <taxon>Polytomella</taxon>
    </lineage>
</organism>
<sequence length="509" mass="53699">MGRLEIGPGLSRRLAELRCWVEYRKRKGGIGGAVEGDGRDVKEGKDVKEEKEAKEETIPTKTTAPRGLGLGLGLGLGRKTTASVAVAVPSPSSPSPFPSSSANVGPESKTKELVALTEILDLISRLQKDPLVAAELPTDVAAKLCLLSDSICLVASQVHRRGGGGALGGTGGGQERKDVAIGTATTTTSTPSMYESVEMTPVYEKRLGDLTQWNDTVVRKTFIAALESRLQAISSADQKRSLSSPLSSSSSSSLSSLSSPKAFFAAATEPRRQSKKLINHLRLTAARMAVLVQRLVALELKEWPAAKAQFEKLDEMLKDQSLKIDLQVSSLLACKETGMSARELLKELHEAQMKLFLGDDAVAVAAAAAAAASVEMGEENEEEEEEGEGEGKDDEASAEGVRGGDQVSMQGKTKKMMVKDRDSKSRGGSSTNNSANANAGFLSSSPSPSPSPPPSPPSSPPLRQNIPFPKCLLLDEKMVRFNEGVSAEATGPGSSPLLQSSFVLLSAPS</sequence>
<evidence type="ECO:0000313" key="2">
    <source>
        <dbReference type="EMBL" id="CAD8774837.1"/>
    </source>
</evidence>
<feature type="region of interest" description="Disordered" evidence="1">
    <location>
        <begin position="485"/>
        <end position="509"/>
    </location>
</feature>
<feature type="region of interest" description="Disordered" evidence="1">
    <location>
        <begin position="373"/>
        <end position="469"/>
    </location>
</feature>
<name>A0A7S0V1N6_9CHLO</name>
<feature type="compositionally biased region" description="Low complexity" evidence="1">
    <location>
        <begin position="427"/>
        <end position="446"/>
    </location>
</feature>
<gene>
    <name evidence="2" type="ORF">PPAR00522_LOCUS11244</name>
</gene>
<accession>A0A7S0V1N6</accession>